<dbReference type="Gene3D" id="2.40.280.10">
    <property type="match status" value="1"/>
</dbReference>
<proteinExistence type="predicted"/>
<name>A0A7V5LJH4_CALAY</name>
<evidence type="ECO:0000256" key="2">
    <source>
        <dbReference type="ARBA" id="ARBA00022884"/>
    </source>
</evidence>
<feature type="non-terminal residue" evidence="3">
    <location>
        <position position="1"/>
    </location>
</feature>
<evidence type="ECO:0000256" key="1">
    <source>
        <dbReference type="ARBA" id="ARBA00022490"/>
    </source>
</evidence>
<dbReference type="EMBL" id="DRTD01000517">
    <property type="protein sequence ID" value="HHE55511.1"/>
    <property type="molecule type" value="Genomic_DNA"/>
</dbReference>
<comment type="caution">
    <text evidence="3">The sequence shown here is derived from an EMBL/GenBank/DDBJ whole genome shotgun (WGS) entry which is preliminary data.</text>
</comment>
<protein>
    <submittedName>
        <fullName evidence="3">SsrA-binding protein</fullName>
    </submittedName>
</protein>
<evidence type="ECO:0000313" key="3">
    <source>
        <dbReference type="EMBL" id="HHE55511.1"/>
    </source>
</evidence>
<organism evidence="3">
    <name type="scientific">Caldithrix abyssi</name>
    <dbReference type="NCBI Taxonomy" id="187145"/>
    <lineage>
        <taxon>Bacteria</taxon>
        <taxon>Pseudomonadati</taxon>
        <taxon>Calditrichota</taxon>
        <taxon>Calditrichia</taxon>
        <taxon>Calditrichales</taxon>
        <taxon>Calditrichaceae</taxon>
        <taxon>Caldithrix</taxon>
    </lineage>
</organism>
<dbReference type="InterPro" id="IPR023620">
    <property type="entry name" value="SmpB"/>
</dbReference>
<dbReference type="AlphaFoldDB" id="A0A7V5LJH4"/>
<gene>
    <name evidence="3" type="ORF">ENL21_06995</name>
</gene>
<keyword evidence="2" id="KW-0694">RNA-binding</keyword>
<dbReference type="PANTHER" id="PTHR30308:SF2">
    <property type="entry name" value="SSRA-BINDING PROTEIN"/>
    <property type="match status" value="1"/>
</dbReference>
<dbReference type="SUPFAM" id="SSF74982">
    <property type="entry name" value="Small protein B (SmpB)"/>
    <property type="match status" value="1"/>
</dbReference>
<sequence>IVPLKIYLKKHLVKVELGIARGKKLYDKRAAIAERDQKREMDRLKKVRY</sequence>
<accession>A0A7V5LJH4</accession>
<dbReference type="GO" id="GO:0005829">
    <property type="term" value="C:cytosol"/>
    <property type="evidence" value="ECO:0007669"/>
    <property type="project" value="TreeGrafter"/>
</dbReference>
<reference evidence="3" key="1">
    <citation type="journal article" date="2020" name="mSystems">
        <title>Genome- and Community-Level Interaction Insights into Carbon Utilization and Element Cycling Functions of Hydrothermarchaeota in Hydrothermal Sediment.</title>
        <authorList>
            <person name="Zhou Z."/>
            <person name="Liu Y."/>
            <person name="Xu W."/>
            <person name="Pan J."/>
            <person name="Luo Z.H."/>
            <person name="Li M."/>
        </authorList>
    </citation>
    <scope>NUCLEOTIDE SEQUENCE [LARGE SCALE GENOMIC DNA]</scope>
    <source>
        <strain evidence="3">HyVt-76</strain>
    </source>
</reference>
<keyword evidence="1" id="KW-0963">Cytoplasm</keyword>
<dbReference type="Pfam" id="PF01668">
    <property type="entry name" value="SmpB"/>
    <property type="match status" value="1"/>
</dbReference>
<dbReference type="PANTHER" id="PTHR30308">
    <property type="entry name" value="TMRNA-BINDING COMPONENT OF TRANS-TRANSLATION TAGGING COMPLEX"/>
    <property type="match status" value="1"/>
</dbReference>
<dbReference type="GO" id="GO:0070930">
    <property type="term" value="P:trans-translation-dependent protein tagging"/>
    <property type="evidence" value="ECO:0007669"/>
    <property type="project" value="TreeGrafter"/>
</dbReference>
<dbReference type="GO" id="GO:0003723">
    <property type="term" value="F:RNA binding"/>
    <property type="evidence" value="ECO:0007669"/>
    <property type="project" value="UniProtKB-KW"/>
</dbReference>
<dbReference type="Proteomes" id="UP000886111">
    <property type="component" value="Unassembled WGS sequence"/>
</dbReference>
<dbReference type="InterPro" id="IPR000037">
    <property type="entry name" value="SsrA-bd_prot"/>
</dbReference>